<evidence type="ECO:0000313" key="2">
    <source>
        <dbReference type="EMBL" id="SDW45730.1"/>
    </source>
</evidence>
<protein>
    <submittedName>
        <fullName evidence="2">Predicted dithiol-disulfide isomerase, DsbA family</fullName>
    </submittedName>
</protein>
<dbReference type="OrthoDB" id="9799122at2"/>
<sequence length="236" mass="25936">MITLDIISDPICPWCYIGKTELDRALAAHPDHPFELRWRPFQLNPDMPPEGMDRQEYLEAKFGGPEAAANVYGRIADAAKESGLEIDFSRIPRTPSTLDAHRLIRWARLEEAQTPVVDALFRRYFEDGADISDPDVLVGIAEEAGMEGDMVRALLTSEADAAEVQEEFDAAREIGVSGVPTFLVGGKYVIQGCQKQETWSDMIEDILRLMAGDPMLRAANDDGPVKGASAQGAAED</sequence>
<dbReference type="STRING" id="356660.SAMN05444336_1011066"/>
<gene>
    <name evidence="2" type="ORF">SAMN05444336_1011066</name>
</gene>
<dbReference type="InterPro" id="IPR001853">
    <property type="entry name" value="DSBA-like_thioredoxin_dom"/>
</dbReference>
<dbReference type="AlphaFoldDB" id="A0A1H2TPC2"/>
<accession>A0A1H2TPC2</accession>
<evidence type="ECO:0000259" key="1">
    <source>
        <dbReference type="Pfam" id="PF01323"/>
    </source>
</evidence>
<dbReference type="GO" id="GO:0016491">
    <property type="term" value="F:oxidoreductase activity"/>
    <property type="evidence" value="ECO:0007669"/>
    <property type="project" value="InterPro"/>
</dbReference>
<dbReference type="Proteomes" id="UP000199118">
    <property type="component" value="Unassembled WGS sequence"/>
</dbReference>
<dbReference type="GO" id="GO:0016853">
    <property type="term" value="F:isomerase activity"/>
    <property type="evidence" value="ECO:0007669"/>
    <property type="project" value="UniProtKB-KW"/>
</dbReference>
<dbReference type="CDD" id="cd03024">
    <property type="entry name" value="DsbA_FrnE"/>
    <property type="match status" value="1"/>
</dbReference>
<dbReference type="Pfam" id="PF01323">
    <property type="entry name" value="DSBA"/>
    <property type="match status" value="1"/>
</dbReference>
<feature type="domain" description="DSBA-like thioredoxin" evidence="1">
    <location>
        <begin position="3"/>
        <end position="202"/>
    </location>
</feature>
<keyword evidence="2" id="KW-0413">Isomerase</keyword>
<dbReference type="EMBL" id="FNMZ01000001">
    <property type="protein sequence ID" value="SDW45730.1"/>
    <property type="molecule type" value="Genomic_DNA"/>
</dbReference>
<dbReference type="PANTHER" id="PTHR13887:SF41">
    <property type="entry name" value="THIOREDOXIN SUPERFAMILY PROTEIN"/>
    <property type="match status" value="1"/>
</dbReference>
<evidence type="ECO:0000313" key="3">
    <source>
        <dbReference type="Proteomes" id="UP000199118"/>
    </source>
</evidence>
<dbReference type="PANTHER" id="PTHR13887">
    <property type="entry name" value="GLUTATHIONE S-TRANSFERASE KAPPA"/>
    <property type="match status" value="1"/>
</dbReference>
<dbReference type="InterPro" id="IPR036249">
    <property type="entry name" value="Thioredoxin-like_sf"/>
</dbReference>
<name>A0A1H2TPC2_9RHOB</name>
<organism evidence="2 3">
    <name type="scientific">Albimonas donghaensis</name>
    <dbReference type="NCBI Taxonomy" id="356660"/>
    <lineage>
        <taxon>Bacteria</taxon>
        <taxon>Pseudomonadati</taxon>
        <taxon>Pseudomonadota</taxon>
        <taxon>Alphaproteobacteria</taxon>
        <taxon>Rhodobacterales</taxon>
        <taxon>Paracoccaceae</taxon>
        <taxon>Albimonas</taxon>
    </lineage>
</organism>
<reference evidence="2 3" key="1">
    <citation type="submission" date="2016-10" db="EMBL/GenBank/DDBJ databases">
        <authorList>
            <person name="de Groot N.N."/>
        </authorList>
    </citation>
    <scope>NUCLEOTIDE SEQUENCE [LARGE SCALE GENOMIC DNA]</scope>
    <source>
        <strain evidence="2 3">DSM 17890</strain>
    </source>
</reference>
<dbReference type="RefSeq" id="WP_092680038.1">
    <property type="nucleotide sequence ID" value="NZ_FNMZ01000001.1"/>
</dbReference>
<dbReference type="Gene3D" id="3.40.30.10">
    <property type="entry name" value="Glutaredoxin"/>
    <property type="match status" value="1"/>
</dbReference>
<proteinExistence type="predicted"/>
<keyword evidence="3" id="KW-1185">Reference proteome</keyword>
<dbReference type="SUPFAM" id="SSF52833">
    <property type="entry name" value="Thioredoxin-like"/>
    <property type="match status" value="1"/>
</dbReference>